<name>A0A7S5YCM4_PSEAI</name>
<dbReference type="AlphaFoldDB" id="A0A7S5YCM4"/>
<reference evidence="1" key="1">
    <citation type="submission" date="2019-12" db="EMBL/GenBank/DDBJ databases">
        <title>Compelete sequence of pSE5369-NR.</title>
        <authorList>
            <person name="Zhou D."/>
        </authorList>
    </citation>
    <scope>NUCLEOTIDE SEQUENCE</scope>
    <source>
        <strain evidence="1">SE5369</strain>
        <plasmid evidence="1">pSE5369-NR</plasmid>
    </source>
</reference>
<dbReference type="RefSeq" id="WP_010792595.1">
    <property type="nucleotide sequence ID" value="NZ_CP133756.1"/>
</dbReference>
<evidence type="ECO:0000313" key="1">
    <source>
        <dbReference type="EMBL" id="QLG05600.1"/>
    </source>
</evidence>
<proteinExistence type="predicted"/>
<sequence>MIYDVLYVYKDEGSWQKFQRYLEAYGIKDFEPVHKGSTYYLYMGRFYDKLAAAKRVEYLNRTTNTNHATVHPQEVPM</sequence>
<protein>
    <submittedName>
        <fullName evidence="1">Uncharacterized protein</fullName>
    </submittedName>
</protein>
<organism evidence="1">
    <name type="scientific">Pseudomonas aeruginosa</name>
    <dbReference type="NCBI Taxonomy" id="287"/>
    <lineage>
        <taxon>Bacteria</taxon>
        <taxon>Pseudomonadati</taxon>
        <taxon>Pseudomonadota</taxon>
        <taxon>Gammaproteobacteria</taxon>
        <taxon>Pseudomonadales</taxon>
        <taxon>Pseudomonadaceae</taxon>
        <taxon>Pseudomonas</taxon>
    </lineage>
</organism>
<accession>A0A7S5YCM4</accession>
<keyword evidence="1" id="KW-0614">Plasmid</keyword>
<dbReference type="EMBL" id="MN894889">
    <property type="protein sequence ID" value="QLG05600.1"/>
    <property type="molecule type" value="Genomic_DNA"/>
</dbReference>
<geneLocation type="plasmid" evidence="1">
    <name>pSE5369-NR</name>
</geneLocation>